<reference evidence="1" key="1">
    <citation type="submission" date="2019-08" db="EMBL/GenBank/DDBJ databases">
        <authorList>
            <person name="Kucharzyk K."/>
            <person name="Murdoch R.W."/>
            <person name="Higgins S."/>
            <person name="Loffler F."/>
        </authorList>
    </citation>
    <scope>NUCLEOTIDE SEQUENCE</scope>
</reference>
<protein>
    <submittedName>
        <fullName evidence="1">Uncharacterized protein</fullName>
    </submittedName>
</protein>
<proteinExistence type="predicted"/>
<gene>
    <name evidence="1" type="ORF">SDC9_134432</name>
</gene>
<accession>A0A645DD90</accession>
<sequence>MNKAEKKALQERYNDISEMAFEAFATYYLCDGILEEMLEDHPFLDPARAIQEQVKN</sequence>
<dbReference type="AlphaFoldDB" id="A0A645DD90"/>
<dbReference type="EMBL" id="VSSQ01035177">
    <property type="protein sequence ID" value="MPM87336.1"/>
    <property type="molecule type" value="Genomic_DNA"/>
</dbReference>
<organism evidence="1">
    <name type="scientific">bioreactor metagenome</name>
    <dbReference type="NCBI Taxonomy" id="1076179"/>
    <lineage>
        <taxon>unclassified sequences</taxon>
        <taxon>metagenomes</taxon>
        <taxon>ecological metagenomes</taxon>
    </lineage>
</organism>
<evidence type="ECO:0000313" key="1">
    <source>
        <dbReference type="EMBL" id="MPM87336.1"/>
    </source>
</evidence>
<name>A0A645DD90_9ZZZZ</name>
<comment type="caution">
    <text evidence="1">The sequence shown here is derived from an EMBL/GenBank/DDBJ whole genome shotgun (WGS) entry which is preliminary data.</text>
</comment>